<evidence type="ECO:0000313" key="2">
    <source>
        <dbReference type="EMBL" id="MBB3122511.1"/>
    </source>
</evidence>
<dbReference type="RefSeq" id="WP_183444182.1">
    <property type="nucleotide sequence ID" value="NZ_JACHXD010000047.1"/>
</dbReference>
<sequence>MFDLHEANKLERNRLRGEQSKLKSSDLKRLRETDPWELLQKALQETFGTELRITPFNERYHSYLRVESVKGEISEGQFKRYPSYSSRDLMVEGSGFLQWLSVYALALSPDIDVVLLDEPDAHLHPMLQQQLVSRLSKIADDKKKQILLATHSTELIRGYEFDKILALKKGKSGRYLGDDGAKIGVLAGIGAAHTPSLHALIQYKKMLIVEGVSDERFLRILCERLGEEWPKNLVAWYWTGKHSERWQLYRQLKAEIPDLMAISVRDRDDEADNSVDSELVDIGFKAQVGYIALKWRRRHIENYLFSVSAIARSSGKSEQAVKDLFAEHAIAIPDDATASDVAMGIREALINSPF</sequence>
<dbReference type="PANTHER" id="PTHR43581:SF2">
    <property type="entry name" value="EXCINUCLEASE ATPASE SUBUNIT"/>
    <property type="match status" value="1"/>
</dbReference>
<protein>
    <submittedName>
        <fullName evidence="2">Energy-coupling factor transporter ATP-binding protein EcfA2</fullName>
    </submittedName>
</protein>
<dbReference type="GO" id="GO:0016887">
    <property type="term" value="F:ATP hydrolysis activity"/>
    <property type="evidence" value="ECO:0007669"/>
    <property type="project" value="InterPro"/>
</dbReference>
<comment type="caution">
    <text evidence="2">The sequence shown here is derived from an EMBL/GenBank/DDBJ whole genome shotgun (WGS) entry which is preliminary data.</text>
</comment>
<dbReference type="AlphaFoldDB" id="A0A7W5FX41"/>
<dbReference type="SUPFAM" id="SSF52540">
    <property type="entry name" value="P-loop containing nucleoside triphosphate hydrolases"/>
    <property type="match status" value="1"/>
</dbReference>
<evidence type="ECO:0000259" key="1">
    <source>
        <dbReference type="Pfam" id="PF13304"/>
    </source>
</evidence>
<reference evidence="2 3" key="1">
    <citation type="submission" date="2020-08" db="EMBL/GenBank/DDBJ databases">
        <title>Genomic Encyclopedia of Type Strains, Phase III (KMG-III): the genomes of soil and plant-associated and newly described type strains.</title>
        <authorList>
            <person name="Whitman W."/>
        </authorList>
    </citation>
    <scope>NUCLEOTIDE SEQUENCE [LARGE SCALE GENOMIC DNA]</scope>
    <source>
        <strain evidence="2 3">CECT 8897</strain>
    </source>
</reference>
<feature type="domain" description="ATPase AAA-type core" evidence="1">
    <location>
        <begin position="92"/>
        <end position="156"/>
    </location>
</feature>
<dbReference type="Gene3D" id="3.40.50.300">
    <property type="entry name" value="P-loop containing nucleotide triphosphate hydrolases"/>
    <property type="match status" value="1"/>
</dbReference>
<dbReference type="InterPro" id="IPR003959">
    <property type="entry name" value="ATPase_AAA_core"/>
</dbReference>
<name>A0A7W5FX41_9BURK</name>
<keyword evidence="2" id="KW-0547">Nucleotide-binding</keyword>
<keyword evidence="2" id="KW-0067">ATP-binding</keyword>
<proteinExistence type="predicted"/>
<dbReference type="EMBL" id="JACHXD010000047">
    <property type="protein sequence ID" value="MBB3122511.1"/>
    <property type="molecule type" value="Genomic_DNA"/>
</dbReference>
<evidence type="ECO:0000313" key="3">
    <source>
        <dbReference type="Proteomes" id="UP000541535"/>
    </source>
</evidence>
<dbReference type="Pfam" id="PF13304">
    <property type="entry name" value="AAA_21"/>
    <property type="match status" value="1"/>
</dbReference>
<dbReference type="CDD" id="cd00267">
    <property type="entry name" value="ABC_ATPase"/>
    <property type="match status" value="1"/>
</dbReference>
<dbReference type="InterPro" id="IPR027417">
    <property type="entry name" value="P-loop_NTPase"/>
</dbReference>
<organism evidence="2 3">
    <name type="scientific">Pseudoduganella violacea</name>
    <dbReference type="NCBI Taxonomy" id="1715466"/>
    <lineage>
        <taxon>Bacteria</taxon>
        <taxon>Pseudomonadati</taxon>
        <taxon>Pseudomonadota</taxon>
        <taxon>Betaproteobacteria</taxon>
        <taxon>Burkholderiales</taxon>
        <taxon>Oxalobacteraceae</taxon>
        <taxon>Telluria group</taxon>
        <taxon>Pseudoduganella</taxon>
    </lineage>
</organism>
<accession>A0A7W5FX41</accession>
<dbReference type="Proteomes" id="UP000541535">
    <property type="component" value="Unassembled WGS sequence"/>
</dbReference>
<dbReference type="GO" id="GO:0005524">
    <property type="term" value="F:ATP binding"/>
    <property type="evidence" value="ECO:0007669"/>
    <property type="project" value="UniProtKB-KW"/>
</dbReference>
<dbReference type="InterPro" id="IPR051396">
    <property type="entry name" value="Bact_Antivir_Def_Nuclease"/>
</dbReference>
<dbReference type="PANTHER" id="PTHR43581">
    <property type="entry name" value="ATP/GTP PHOSPHATASE"/>
    <property type="match status" value="1"/>
</dbReference>
<keyword evidence="3" id="KW-1185">Reference proteome</keyword>
<gene>
    <name evidence="2" type="ORF">FHS03_005613</name>
</gene>